<dbReference type="GO" id="GO:0005789">
    <property type="term" value="C:endoplasmic reticulum membrane"/>
    <property type="evidence" value="ECO:0007669"/>
    <property type="project" value="UniProtKB-SubCell"/>
</dbReference>
<evidence type="ECO:0000256" key="10">
    <source>
        <dbReference type="SAM" id="Phobius"/>
    </source>
</evidence>
<dbReference type="InterPro" id="IPR043384">
    <property type="entry name" value="RETREG1/3"/>
</dbReference>
<keyword evidence="14" id="KW-1185">Reference proteome</keyword>
<feature type="domain" description="RETREG1-3/ARL6IP-like N-terminal reticulon-homology" evidence="11">
    <location>
        <begin position="26"/>
        <end position="201"/>
    </location>
</feature>
<dbReference type="CDD" id="cd22558">
    <property type="entry name" value="RETR_RHD"/>
    <property type="match status" value="1"/>
</dbReference>
<evidence type="ECO:0000313" key="14">
    <source>
        <dbReference type="Proteomes" id="UP000014760"/>
    </source>
</evidence>
<feature type="compositionally biased region" description="Acidic residues" evidence="9">
    <location>
        <begin position="298"/>
        <end position="308"/>
    </location>
</feature>
<reference evidence="14" key="1">
    <citation type="submission" date="2012-12" db="EMBL/GenBank/DDBJ databases">
        <authorList>
            <person name="Hellsten U."/>
            <person name="Grimwood J."/>
            <person name="Chapman J.A."/>
            <person name="Shapiro H."/>
            <person name="Aerts A."/>
            <person name="Otillar R.P."/>
            <person name="Terry A.Y."/>
            <person name="Boore J.L."/>
            <person name="Simakov O."/>
            <person name="Marletaz F."/>
            <person name="Cho S.-J."/>
            <person name="Edsinger-Gonzales E."/>
            <person name="Havlak P."/>
            <person name="Kuo D.-H."/>
            <person name="Larsson T."/>
            <person name="Lv J."/>
            <person name="Arendt D."/>
            <person name="Savage R."/>
            <person name="Osoegawa K."/>
            <person name="de Jong P."/>
            <person name="Lindberg D.R."/>
            <person name="Seaver E.C."/>
            <person name="Weisblat D.A."/>
            <person name="Putnam N.H."/>
            <person name="Grigoriev I.V."/>
            <person name="Rokhsar D.S."/>
        </authorList>
    </citation>
    <scope>NUCLEOTIDE SEQUENCE</scope>
    <source>
        <strain evidence="14">I ESC-2004</strain>
    </source>
</reference>
<evidence type="ECO:0000256" key="7">
    <source>
        <dbReference type="ARBA" id="ARBA00023006"/>
    </source>
</evidence>
<protein>
    <recommendedName>
        <fullName evidence="11">RETREG1-3/ARL6IP-like N-terminal reticulon-homology domain-containing protein</fullName>
    </recommendedName>
</protein>
<feature type="region of interest" description="Disordered" evidence="9">
    <location>
        <begin position="211"/>
        <end position="316"/>
    </location>
</feature>
<keyword evidence="7" id="KW-0072">Autophagy</keyword>
<feature type="compositionally biased region" description="Basic residues" evidence="9">
    <location>
        <begin position="211"/>
        <end position="220"/>
    </location>
</feature>
<dbReference type="HOGENOM" id="CLU_669482_0_0_1"/>
<dbReference type="GO" id="GO:0061709">
    <property type="term" value="P:reticulophagy"/>
    <property type="evidence" value="ECO:0007669"/>
    <property type="project" value="InterPro"/>
</dbReference>
<keyword evidence="5" id="KW-0256">Endoplasmic reticulum</keyword>
<comment type="similarity">
    <text evidence="2">Belongs to the RETREG family.</text>
</comment>
<feature type="transmembrane region" description="Helical" evidence="10">
    <location>
        <begin position="49"/>
        <end position="79"/>
    </location>
</feature>
<dbReference type="InterPro" id="IPR057282">
    <property type="entry name" value="RETREG1-3-like_RHD"/>
</dbReference>
<evidence type="ECO:0000256" key="3">
    <source>
        <dbReference type="ARBA" id="ARBA00022553"/>
    </source>
</evidence>
<dbReference type="PANTHER" id="PTHR28659">
    <property type="entry name" value="RETICULON-LIKE PROTEIN"/>
    <property type="match status" value="1"/>
</dbReference>
<organism evidence="12">
    <name type="scientific">Capitella teleta</name>
    <name type="common">Polychaete worm</name>
    <dbReference type="NCBI Taxonomy" id="283909"/>
    <lineage>
        <taxon>Eukaryota</taxon>
        <taxon>Metazoa</taxon>
        <taxon>Spiralia</taxon>
        <taxon>Lophotrochozoa</taxon>
        <taxon>Annelida</taxon>
        <taxon>Polychaeta</taxon>
        <taxon>Sedentaria</taxon>
        <taxon>Scolecida</taxon>
        <taxon>Capitellidae</taxon>
        <taxon>Capitella</taxon>
    </lineage>
</organism>
<gene>
    <name evidence="12" type="ORF">CAPTEDRAFT_223286</name>
</gene>
<proteinExistence type="inferred from homology"/>
<dbReference type="STRING" id="283909.R7VE56"/>
<keyword evidence="4 10" id="KW-0812">Transmembrane</keyword>
<dbReference type="EMBL" id="KB294881">
    <property type="protein sequence ID" value="ELU13960.1"/>
    <property type="molecule type" value="Genomic_DNA"/>
</dbReference>
<dbReference type="OMA" id="EKWKPRF"/>
<keyword evidence="3" id="KW-0597">Phosphoprotein</keyword>
<comment type="subcellular location">
    <subcellularLocation>
        <location evidence="1">Endoplasmic reticulum membrane</location>
        <topology evidence="1">Multi-pass membrane protein</topology>
    </subcellularLocation>
</comment>
<evidence type="ECO:0000256" key="4">
    <source>
        <dbReference type="ARBA" id="ARBA00022692"/>
    </source>
</evidence>
<evidence type="ECO:0000313" key="13">
    <source>
        <dbReference type="EnsemblMetazoa" id="CapteP223286"/>
    </source>
</evidence>
<evidence type="ECO:0000313" key="12">
    <source>
        <dbReference type="EMBL" id="ELU13960.1"/>
    </source>
</evidence>
<evidence type="ECO:0000256" key="9">
    <source>
        <dbReference type="SAM" id="MobiDB-lite"/>
    </source>
</evidence>
<dbReference type="OrthoDB" id="6284991at2759"/>
<dbReference type="AlphaFoldDB" id="R7VE56"/>
<evidence type="ECO:0000256" key="5">
    <source>
        <dbReference type="ARBA" id="ARBA00022824"/>
    </source>
</evidence>
<feature type="compositionally biased region" description="Low complexity" evidence="9">
    <location>
        <begin position="230"/>
        <end position="241"/>
    </location>
</feature>
<evidence type="ECO:0000256" key="8">
    <source>
        <dbReference type="ARBA" id="ARBA00023136"/>
    </source>
</evidence>
<name>R7VE56_CAPTE</name>
<reference evidence="12 14" key="2">
    <citation type="journal article" date="2013" name="Nature">
        <title>Insights into bilaterian evolution from three spiralian genomes.</title>
        <authorList>
            <person name="Simakov O."/>
            <person name="Marletaz F."/>
            <person name="Cho S.J."/>
            <person name="Edsinger-Gonzales E."/>
            <person name="Havlak P."/>
            <person name="Hellsten U."/>
            <person name="Kuo D.H."/>
            <person name="Larsson T."/>
            <person name="Lv J."/>
            <person name="Arendt D."/>
            <person name="Savage R."/>
            <person name="Osoegawa K."/>
            <person name="de Jong P."/>
            <person name="Grimwood J."/>
            <person name="Chapman J.A."/>
            <person name="Shapiro H."/>
            <person name="Aerts A."/>
            <person name="Otillar R.P."/>
            <person name="Terry A.Y."/>
            <person name="Boore J.L."/>
            <person name="Grigoriev I.V."/>
            <person name="Lindberg D.R."/>
            <person name="Seaver E.C."/>
            <person name="Weisblat D.A."/>
            <person name="Putnam N.H."/>
            <person name="Rokhsar D.S."/>
        </authorList>
    </citation>
    <scope>NUCLEOTIDE SEQUENCE</scope>
    <source>
        <strain evidence="12 14">I ESC-2004</strain>
    </source>
</reference>
<dbReference type="Proteomes" id="UP000014760">
    <property type="component" value="Unassembled WGS sequence"/>
</dbReference>
<keyword evidence="8 10" id="KW-0472">Membrane</keyword>
<evidence type="ECO:0000259" key="11">
    <source>
        <dbReference type="Pfam" id="PF24456"/>
    </source>
</evidence>
<dbReference type="PANTHER" id="PTHR28659:SF2">
    <property type="entry name" value="RETICULON-LIKE PROTEIN"/>
    <property type="match status" value="1"/>
</dbReference>
<feature type="region of interest" description="Disordered" evidence="9">
    <location>
        <begin position="432"/>
        <end position="469"/>
    </location>
</feature>
<dbReference type="Pfam" id="PF24456">
    <property type="entry name" value="RHD_RETREG1-3"/>
    <property type="match status" value="1"/>
</dbReference>
<dbReference type="EMBL" id="AMQN01004984">
    <property type="status" value="NOT_ANNOTATED_CDS"/>
    <property type="molecule type" value="Genomic_DNA"/>
</dbReference>
<feature type="transmembrane region" description="Helical" evidence="10">
    <location>
        <begin position="145"/>
        <end position="163"/>
    </location>
</feature>
<evidence type="ECO:0000256" key="1">
    <source>
        <dbReference type="ARBA" id="ARBA00004477"/>
    </source>
</evidence>
<feature type="compositionally biased region" description="Acidic residues" evidence="9">
    <location>
        <begin position="460"/>
        <end position="469"/>
    </location>
</feature>
<keyword evidence="6 10" id="KW-1133">Transmembrane helix</keyword>
<evidence type="ECO:0000256" key="2">
    <source>
        <dbReference type="ARBA" id="ARBA00006299"/>
    </source>
</evidence>
<evidence type="ECO:0000256" key="6">
    <source>
        <dbReference type="ARBA" id="ARBA00022989"/>
    </source>
</evidence>
<dbReference type="EnsemblMetazoa" id="CapteT223286">
    <property type="protein sequence ID" value="CapteP223286"/>
    <property type="gene ID" value="CapteG223286"/>
</dbReference>
<accession>R7VE56</accession>
<reference evidence="13" key="3">
    <citation type="submission" date="2015-06" db="UniProtKB">
        <authorList>
            <consortium name="EnsemblMetazoa"/>
        </authorList>
    </citation>
    <scope>IDENTIFICATION</scope>
</reference>
<sequence length="469" mass="52153">MEEKEESEFYNKVKSKENGLLRLLGPRENCIMSVQSVLVWENPKYSASILLAVSLIFWLATTLRIFYLIGVTGAVIVFLDMWFNYIWPEIRVPPSPDEDTEGWISIHPHLLSVPEICNHLATAVVSMEDFIEKACRMRKKSRAKFFILSMISLSSLAVFGCYVSGIRLLYISVLAVMLCPAAFYHHVPQKTFAFIQPYIADFEQKLNIKRKKPKKGKKGKMKGEEVPLMSSSLESASSLQESDSDEELAPFVPVDTTLDPKTANAPDVNMLSVPESDDDTTGHTPECMTPLTRSDYSDHDDLESDEGEPMAPISAFLPSVGNMPSLTSMDSAMLSLAPMVDSMPSISCADDSDIQSLLPDTEAEISEMDESADDMSFIQGHFKESSPEDEGGLLFPDIEDVTNNAETETPVNRSSVLYSPEDAQSLLQQISEAVKEESRPLSDSATSETLDEFEFLNQEDLNDSADEEK</sequence>